<dbReference type="UniPathway" id="UPA00143"/>
<dbReference type="GO" id="GO:0006511">
    <property type="term" value="P:ubiquitin-dependent protein catabolic process"/>
    <property type="evidence" value="ECO:0007669"/>
    <property type="project" value="InterPro"/>
</dbReference>
<feature type="non-terminal residue" evidence="8">
    <location>
        <position position="1"/>
    </location>
</feature>
<dbReference type="InterPro" id="IPR001232">
    <property type="entry name" value="SKP1-like"/>
</dbReference>
<evidence type="ECO:0000256" key="2">
    <source>
        <dbReference type="ARBA" id="ARBA00009993"/>
    </source>
</evidence>
<protein>
    <recommendedName>
        <fullName evidence="10">SKP1 component POZ domain-containing protein</fullName>
    </recommendedName>
</protein>
<dbReference type="Gramene" id="TVU03914">
    <property type="protein sequence ID" value="TVU03914"/>
    <property type="gene ID" value="EJB05_50524"/>
</dbReference>
<dbReference type="InterPro" id="IPR011333">
    <property type="entry name" value="SKP1/BTB/POZ_sf"/>
</dbReference>
<dbReference type="Proteomes" id="UP000324897">
    <property type="component" value="Unassembled WGS sequence"/>
</dbReference>
<gene>
    <name evidence="8" type="ORF">EJB05_50524</name>
</gene>
<dbReference type="Pfam" id="PF01466">
    <property type="entry name" value="Skp1"/>
    <property type="match status" value="1"/>
</dbReference>
<sequence length="403" mass="44093">MIALVSSDNERFEVSEAAASQSQTISNMIEDGCADGGIPLPNVTSSVLAKVLEYCRYWCLLREFRARRRQLLCPGGRVVLGLLDVAAQKVADLMKGKTPEQIRRRAGMGITCRGVRPAFHARQMERSEAGNRRGDGGTLDGPERRWSAGTNASAIDAGLGSGSRLFDEEWTLNVCCDGVLDGRTFVPKKMDRDLICYFNLVDIISSFGYSSSDCMYYSKKHDNGLKSMVLIQADEQVIEMLREYEPTKIVNLYVMKNGFKDNPIITVDAMVNAKSIVEVDDVGLIEPISGENISSSSSESEDEVAYLDMGEHCEGDTDVEDLFPTKDSVVSNRSMPEESSQQRDFTGHVHVHVPPSAPAGRASKMTSRRGGGRGRGRGRGRWVTSIMQWLDAGGSSSGGATHE</sequence>
<feature type="region of interest" description="Disordered" evidence="4">
    <location>
        <begin position="352"/>
        <end position="382"/>
    </location>
</feature>
<dbReference type="OrthoDB" id="695880at2759"/>
<evidence type="ECO:0000313" key="9">
    <source>
        <dbReference type="Proteomes" id="UP000324897"/>
    </source>
</evidence>
<dbReference type="SMART" id="SM00512">
    <property type="entry name" value="Skp1"/>
    <property type="match status" value="1"/>
</dbReference>
<feature type="domain" description="SKP1 component dimerisation" evidence="5">
    <location>
        <begin position="81"/>
        <end position="104"/>
    </location>
</feature>
<dbReference type="InterPro" id="IPR016072">
    <property type="entry name" value="Skp1_comp_dimer"/>
</dbReference>
<reference evidence="8 9" key="1">
    <citation type="journal article" date="2019" name="Sci. Rep.">
        <title>A high-quality genome of Eragrostis curvula grass provides insights into Poaceae evolution and supports new strategies to enhance forage quality.</title>
        <authorList>
            <person name="Carballo J."/>
            <person name="Santos B.A.C.M."/>
            <person name="Zappacosta D."/>
            <person name="Garbus I."/>
            <person name="Selva J.P."/>
            <person name="Gallo C.A."/>
            <person name="Diaz A."/>
            <person name="Albertini E."/>
            <person name="Caccamo M."/>
            <person name="Echenique V."/>
        </authorList>
    </citation>
    <scope>NUCLEOTIDE SEQUENCE [LARGE SCALE GENOMIC DNA]</scope>
    <source>
        <strain evidence="9">cv. Victoria</strain>
        <tissue evidence="8">Leaf</tissue>
    </source>
</reference>
<feature type="region of interest" description="Disordered" evidence="4">
    <location>
        <begin position="124"/>
        <end position="146"/>
    </location>
</feature>
<feature type="compositionally biased region" description="Basic residues" evidence="4">
    <location>
        <begin position="366"/>
        <end position="380"/>
    </location>
</feature>
<name>A0A5J9SY45_9POAL</name>
<feature type="domain" description="SKP1 component POZ" evidence="6">
    <location>
        <begin position="1"/>
        <end position="57"/>
    </location>
</feature>
<dbReference type="EMBL" id="RWGY01000129">
    <property type="protein sequence ID" value="TVU03914.1"/>
    <property type="molecule type" value="Genomic_DNA"/>
</dbReference>
<proteinExistence type="inferred from homology"/>
<dbReference type="Gene3D" id="3.30.710.10">
    <property type="entry name" value="Potassium Channel Kv1.1, Chain A"/>
    <property type="match status" value="1"/>
</dbReference>
<keyword evidence="3" id="KW-0833">Ubl conjugation pathway</keyword>
<feature type="domain" description="PB1-like" evidence="7">
    <location>
        <begin position="181"/>
        <end position="254"/>
    </location>
</feature>
<evidence type="ECO:0000259" key="5">
    <source>
        <dbReference type="Pfam" id="PF01466"/>
    </source>
</evidence>
<dbReference type="AlphaFoldDB" id="A0A5J9SY45"/>
<evidence type="ECO:0000313" key="8">
    <source>
        <dbReference type="EMBL" id="TVU03914.1"/>
    </source>
</evidence>
<dbReference type="PANTHER" id="PTHR11165">
    <property type="entry name" value="SKP1"/>
    <property type="match status" value="1"/>
</dbReference>
<evidence type="ECO:0000256" key="4">
    <source>
        <dbReference type="SAM" id="MobiDB-lite"/>
    </source>
</evidence>
<dbReference type="GO" id="GO:0016567">
    <property type="term" value="P:protein ubiquitination"/>
    <property type="evidence" value="ECO:0007669"/>
    <property type="project" value="UniProtKB-UniPathway"/>
</dbReference>
<comment type="pathway">
    <text evidence="1">Protein modification; protein ubiquitination.</text>
</comment>
<evidence type="ECO:0008006" key="10">
    <source>
        <dbReference type="Google" id="ProtNLM"/>
    </source>
</evidence>
<evidence type="ECO:0000256" key="3">
    <source>
        <dbReference type="ARBA" id="ARBA00022786"/>
    </source>
</evidence>
<dbReference type="InterPro" id="IPR016073">
    <property type="entry name" value="Skp1_comp_POZ"/>
</dbReference>
<dbReference type="InterPro" id="IPR058594">
    <property type="entry name" value="PB1-like_dom_pln"/>
</dbReference>
<dbReference type="Pfam" id="PF26130">
    <property type="entry name" value="PB1-like"/>
    <property type="match status" value="1"/>
</dbReference>
<comment type="caution">
    <text evidence="8">The sequence shown here is derived from an EMBL/GenBank/DDBJ whole genome shotgun (WGS) entry which is preliminary data.</text>
</comment>
<dbReference type="SUPFAM" id="SSF54695">
    <property type="entry name" value="POZ domain"/>
    <property type="match status" value="1"/>
</dbReference>
<organism evidence="8 9">
    <name type="scientific">Eragrostis curvula</name>
    <name type="common">weeping love grass</name>
    <dbReference type="NCBI Taxonomy" id="38414"/>
    <lineage>
        <taxon>Eukaryota</taxon>
        <taxon>Viridiplantae</taxon>
        <taxon>Streptophyta</taxon>
        <taxon>Embryophyta</taxon>
        <taxon>Tracheophyta</taxon>
        <taxon>Spermatophyta</taxon>
        <taxon>Magnoliopsida</taxon>
        <taxon>Liliopsida</taxon>
        <taxon>Poales</taxon>
        <taxon>Poaceae</taxon>
        <taxon>PACMAD clade</taxon>
        <taxon>Chloridoideae</taxon>
        <taxon>Eragrostideae</taxon>
        <taxon>Eragrostidinae</taxon>
        <taxon>Eragrostis</taxon>
    </lineage>
</organism>
<evidence type="ECO:0000259" key="6">
    <source>
        <dbReference type="Pfam" id="PF03931"/>
    </source>
</evidence>
<dbReference type="InterPro" id="IPR016897">
    <property type="entry name" value="SKP1"/>
</dbReference>
<evidence type="ECO:0000259" key="7">
    <source>
        <dbReference type="Pfam" id="PF26130"/>
    </source>
</evidence>
<dbReference type="SUPFAM" id="SSF81382">
    <property type="entry name" value="Skp1 dimerisation domain-like"/>
    <property type="match status" value="1"/>
</dbReference>
<evidence type="ECO:0000256" key="1">
    <source>
        <dbReference type="ARBA" id="ARBA00004906"/>
    </source>
</evidence>
<dbReference type="Pfam" id="PF03931">
    <property type="entry name" value="Skp1_POZ"/>
    <property type="match status" value="1"/>
</dbReference>
<accession>A0A5J9SY45</accession>
<dbReference type="GO" id="GO:0009867">
    <property type="term" value="P:jasmonic acid mediated signaling pathway"/>
    <property type="evidence" value="ECO:0007669"/>
    <property type="project" value="UniProtKB-ARBA"/>
</dbReference>
<comment type="similarity">
    <text evidence="2">Belongs to the SKP1 family.</text>
</comment>
<dbReference type="InterPro" id="IPR036296">
    <property type="entry name" value="SKP1-like_dim_sf"/>
</dbReference>
<keyword evidence="9" id="KW-1185">Reference proteome</keyword>